<dbReference type="RefSeq" id="WP_035848780.1">
    <property type="nucleotide sequence ID" value="NZ_KK073874.1"/>
</dbReference>
<proteinExistence type="predicted"/>
<feature type="compositionally biased region" description="Low complexity" evidence="1">
    <location>
        <begin position="113"/>
        <end position="122"/>
    </location>
</feature>
<accession>A0A010ZMW2</accession>
<gene>
    <name evidence="2" type="ORF">CryarDRAFT_1083</name>
</gene>
<evidence type="ECO:0000256" key="1">
    <source>
        <dbReference type="SAM" id="MobiDB-lite"/>
    </source>
</evidence>
<dbReference type="Proteomes" id="UP000021053">
    <property type="component" value="Unassembled WGS sequence"/>
</dbReference>
<keyword evidence="3" id="KW-1185">Reference proteome</keyword>
<feature type="region of interest" description="Disordered" evidence="1">
    <location>
        <begin position="97"/>
        <end position="122"/>
    </location>
</feature>
<comment type="caution">
    <text evidence="2">The sequence shown here is derived from an EMBL/GenBank/DDBJ whole genome shotgun (WGS) entry which is preliminary data.</text>
</comment>
<protein>
    <submittedName>
        <fullName evidence="2">Uncharacterized protein</fullName>
    </submittedName>
</protein>
<name>A0A010ZMW2_9ACTN</name>
<sequence>MSIRFSLDTADRAHFGGPEWLTLDVEQLAGAPAFELEAIEKELGHPIRLVIGALEGQASALGLRALIWLAYRQAGLRTPFGEFNIHTLKARSETVPDVQEAAAAAPLDGSPGGSATSASASS</sequence>
<dbReference type="HOGENOM" id="CLU_2022870_0_0_11"/>
<dbReference type="EMBL" id="JFBT01000001">
    <property type="protein sequence ID" value="EXG80024.1"/>
    <property type="molecule type" value="Genomic_DNA"/>
</dbReference>
<organism evidence="2 3">
    <name type="scientific">Cryptosporangium arvum DSM 44712</name>
    <dbReference type="NCBI Taxonomy" id="927661"/>
    <lineage>
        <taxon>Bacteria</taxon>
        <taxon>Bacillati</taxon>
        <taxon>Actinomycetota</taxon>
        <taxon>Actinomycetes</taxon>
        <taxon>Cryptosporangiales</taxon>
        <taxon>Cryptosporangiaceae</taxon>
        <taxon>Cryptosporangium</taxon>
    </lineage>
</organism>
<reference evidence="2 3" key="1">
    <citation type="submission" date="2013-07" db="EMBL/GenBank/DDBJ databases">
        <authorList>
            <consortium name="DOE Joint Genome Institute"/>
            <person name="Eisen J."/>
            <person name="Huntemann M."/>
            <person name="Han J."/>
            <person name="Chen A."/>
            <person name="Kyrpides N."/>
            <person name="Mavromatis K."/>
            <person name="Markowitz V."/>
            <person name="Palaniappan K."/>
            <person name="Ivanova N."/>
            <person name="Schaumberg A."/>
            <person name="Pati A."/>
            <person name="Liolios K."/>
            <person name="Nordberg H.P."/>
            <person name="Cantor M.N."/>
            <person name="Hua S.X."/>
            <person name="Woyke T."/>
        </authorList>
    </citation>
    <scope>NUCLEOTIDE SEQUENCE [LARGE SCALE GENOMIC DNA]</scope>
    <source>
        <strain evidence="2 3">DSM 44712</strain>
    </source>
</reference>
<dbReference type="AlphaFoldDB" id="A0A010ZMW2"/>
<dbReference type="OrthoDB" id="9946274at2"/>
<evidence type="ECO:0000313" key="3">
    <source>
        <dbReference type="Proteomes" id="UP000021053"/>
    </source>
</evidence>
<evidence type="ECO:0000313" key="2">
    <source>
        <dbReference type="EMBL" id="EXG80024.1"/>
    </source>
</evidence>